<protein>
    <submittedName>
        <fullName evidence="1">Uncharacterized protein</fullName>
    </submittedName>
</protein>
<reference evidence="1 2" key="1">
    <citation type="submission" date="2018-07" db="EMBL/GenBank/DDBJ databases">
        <title>Section-level genome sequencing of Aspergillus section Nigri to investigate inter- and intra-species variation.</title>
        <authorList>
            <consortium name="DOE Joint Genome Institute"/>
            <person name="Vesth T.C."/>
            <person name="Nybo J.L."/>
            <person name="Theobald S."/>
            <person name="Frisvad J.C."/>
            <person name="Larsen T.O."/>
            <person name="Nielsen K.F."/>
            <person name="Hoof J.B."/>
            <person name="Brandl J."/>
            <person name="Salamov A."/>
            <person name="Riley R."/>
            <person name="Gladden J.M."/>
            <person name="Phatale P."/>
            <person name="Nielsen M.T."/>
            <person name="Lyhne E.K."/>
            <person name="Kogle M.E."/>
            <person name="Strasser K."/>
            <person name="McDonnell E."/>
            <person name="Barry K."/>
            <person name="Clum A."/>
            <person name="Chen C."/>
            <person name="Nolan M."/>
            <person name="Sandor L."/>
            <person name="Kuo A."/>
            <person name="Lipzen A."/>
            <person name="Hainaut M."/>
            <person name="Drula E."/>
            <person name="Tsang A."/>
            <person name="Magnuson J.K."/>
            <person name="Henrissat B."/>
            <person name="Wiebenga A."/>
            <person name="Simmons B.A."/>
            <person name="Makela M.R."/>
            <person name="De vries R.P."/>
            <person name="Grigoriev I.V."/>
            <person name="Mortensen U.H."/>
            <person name="Baker S.E."/>
            <person name="Andersen M.R."/>
        </authorList>
    </citation>
    <scope>NUCLEOTIDE SEQUENCE [LARGE SCALE GENOMIC DNA]</scope>
    <source>
        <strain evidence="1 2">ATCC 13496</strain>
    </source>
</reference>
<evidence type="ECO:0000313" key="2">
    <source>
        <dbReference type="Proteomes" id="UP000253845"/>
    </source>
</evidence>
<evidence type="ECO:0000313" key="1">
    <source>
        <dbReference type="EMBL" id="RDH15405.1"/>
    </source>
</evidence>
<accession>A0A370BMT5</accession>
<dbReference type="VEuPathDB" id="FungiDB:M747DRAFT_318671"/>
<name>A0A370BMT5_ASPNG</name>
<dbReference type="AlphaFoldDB" id="A0A370BMT5"/>
<dbReference type="EMBL" id="KZ851949">
    <property type="protein sequence ID" value="RDH15405.1"/>
    <property type="molecule type" value="Genomic_DNA"/>
</dbReference>
<organism evidence="1 2">
    <name type="scientific">Aspergillus niger ATCC 13496</name>
    <dbReference type="NCBI Taxonomy" id="1353008"/>
    <lineage>
        <taxon>Eukaryota</taxon>
        <taxon>Fungi</taxon>
        <taxon>Dikarya</taxon>
        <taxon>Ascomycota</taxon>
        <taxon>Pezizomycotina</taxon>
        <taxon>Eurotiomycetes</taxon>
        <taxon>Eurotiomycetidae</taxon>
        <taxon>Eurotiales</taxon>
        <taxon>Aspergillaceae</taxon>
        <taxon>Aspergillus</taxon>
        <taxon>Aspergillus subgen. Circumdati</taxon>
    </lineage>
</organism>
<gene>
    <name evidence="1" type="ORF">M747DRAFT_318671</name>
</gene>
<sequence length="179" mass="19551">MTPRDQIHISSWPCIWPTRMLDDPSQAAGGTGDASAASAHSSVGAASAGSNGFLDESTIKTIVVGPLSSHRAVSPCSSIPRESQFKGFTLTESTREQQTREFVLMEGAVLYADIHLGFCVEGKQYHDGVDGYQRLDVLIVLLDAHPWFDPVHTLCRGHSDTDIGSWPMQSYSMNAFCRY</sequence>
<dbReference type="Proteomes" id="UP000253845">
    <property type="component" value="Unassembled WGS sequence"/>
</dbReference>
<proteinExistence type="predicted"/>